<evidence type="ECO:0000256" key="1">
    <source>
        <dbReference type="ARBA" id="ARBA00010716"/>
    </source>
</evidence>
<keyword evidence="4" id="KW-0119">Carbohydrate metabolism</keyword>
<evidence type="ECO:0000256" key="5">
    <source>
        <dbReference type="PIRSR" id="PIRSR038994-1"/>
    </source>
</evidence>
<dbReference type="AlphaFoldDB" id="A0A4Q7YS10"/>
<feature type="binding site" evidence="7">
    <location>
        <position position="119"/>
    </location>
    <ligand>
        <name>Zn(2+)</name>
        <dbReference type="ChEBI" id="CHEBI:29105"/>
    </ligand>
</feature>
<keyword evidence="10" id="KW-1185">Reference proteome</keyword>
<name>A0A4Q7YS10_9BACT</name>
<evidence type="ECO:0000256" key="6">
    <source>
        <dbReference type="PIRSR" id="PIRSR038994-2"/>
    </source>
</evidence>
<reference evidence="9 10" key="1">
    <citation type="submission" date="2019-02" db="EMBL/GenBank/DDBJ databases">
        <title>Genomic Encyclopedia of Archaeal and Bacterial Type Strains, Phase II (KMG-II): from individual species to whole genera.</title>
        <authorList>
            <person name="Goeker M."/>
        </authorList>
    </citation>
    <scope>NUCLEOTIDE SEQUENCE [LARGE SCALE GENOMIC DNA]</scope>
    <source>
        <strain evidence="9 10">DSM 18101</strain>
    </source>
</reference>
<feature type="active site" description="Proton donor/acceptor" evidence="5">
    <location>
        <position position="266"/>
    </location>
</feature>
<evidence type="ECO:0000256" key="3">
    <source>
        <dbReference type="ARBA" id="ARBA00022801"/>
    </source>
</evidence>
<feature type="binding site" evidence="6">
    <location>
        <begin position="302"/>
        <end position="304"/>
    </location>
    <ligand>
        <name>substrate</name>
    </ligand>
</feature>
<dbReference type="Proteomes" id="UP000292958">
    <property type="component" value="Unassembled WGS sequence"/>
</dbReference>
<comment type="cofactor">
    <cofactor evidence="7">
        <name>a divalent metal cation</name>
        <dbReference type="ChEBI" id="CHEBI:60240"/>
    </cofactor>
    <text evidence="7">Binds 1 divalent metal cation per subunit.</text>
</comment>
<feature type="binding site" evidence="6">
    <location>
        <begin position="211"/>
        <end position="212"/>
    </location>
    <ligand>
        <name>substrate</name>
    </ligand>
</feature>
<feature type="binding site" evidence="7">
    <location>
        <position position="187"/>
    </location>
    <ligand>
        <name>Zn(2+)</name>
        <dbReference type="ChEBI" id="CHEBI:29105"/>
    </ligand>
</feature>
<dbReference type="PANTHER" id="PTHR11113:SF14">
    <property type="entry name" value="N-ACETYLGLUCOSAMINE-6-PHOSPHATE DEACETYLASE"/>
    <property type="match status" value="1"/>
</dbReference>
<evidence type="ECO:0000256" key="2">
    <source>
        <dbReference type="ARBA" id="ARBA00022723"/>
    </source>
</evidence>
<keyword evidence="2 7" id="KW-0479">Metal-binding</keyword>
<dbReference type="GO" id="GO:0046872">
    <property type="term" value="F:metal ion binding"/>
    <property type="evidence" value="ECO:0007669"/>
    <property type="project" value="UniProtKB-KW"/>
</dbReference>
<dbReference type="Gene3D" id="3.20.20.140">
    <property type="entry name" value="Metal-dependent hydrolases"/>
    <property type="match status" value="1"/>
</dbReference>
<dbReference type="GO" id="GO:0008448">
    <property type="term" value="F:N-acetylglucosamine-6-phosphate deacetylase activity"/>
    <property type="evidence" value="ECO:0007669"/>
    <property type="project" value="InterPro"/>
</dbReference>
<evidence type="ECO:0000256" key="7">
    <source>
        <dbReference type="PIRSR" id="PIRSR038994-3"/>
    </source>
</evidence>
<dbReference type="Pfam" id="PF01979">
    <property type="entry name" value="Amidohydro_1"/>
    <property type="match status" value="1"/>
</dbReference>
<accession>A0A4Q7YS10</accession>
<dbReference type="InterPro" id="IPR032466">
    <property type="entry name" value="Metal_Hydrolase"/>
</dbReference>
<dbReference type="PANTHER" id="PTHR11113">
    <property type="entry name" value="N-ACETYLGLUCOSAMINE-6-PHOSPHATE DEACETYLASE"/>
    <property type="match status" value="1"/>
</dbReference>
<proteinExistence type="inferred from homology"/>
<evidence type="ECO:0000259" key="8">
    <source>
        <dbReference type="Pfam" id="PF01979"/>
    </source>
</evidence>
<dbReference type="SUPFAM" id="SSF51556">
    <property type="entry name" value="Metallo-dependent hydrolases"/>
    <property type="match status" value="1"/>
</dbReference>
<organism evidence="9 10">
    <name type="scientific">Edaphobacter modestus</name>
    <dbReference type="NCBI Taxonomy" id="388466"/>
    <lineage>
        <taxon>Bacteria</taxon>
        <taxon>Pseudomonadati</taxon>
        <taxon>Acidobacteriota</taxon>
        <taxon>Terriglobia</taxon>
        <taxon>Terriglobales</taxon>
        <taxon>Acidobacteriaceae</taxon>
        <taxon>Edaphobacter</taxon>
    </lineage>
</organism>
<dbReference type="InterPro" id="IPR003764">
    <property type="entry name" value="GlcNAc_6-P_deAcase"/>
</dbReference>
<comment type="caution">
    <text evidence="9">The sequence shown here is derived from an EMBL/GenBank/DDBJ whole genome shotgun (WGS) entry which is preliminary data.</text>
</comment>
<gene>
    <name evidence="9" type="ORF">BDD14_1104</name>
</gene>
<dbReference type="GO" id="GO:0006046">
    <property type="term" value="P:N-acetylglucosamine catabolic process"/>
    <property type="evidence" value="ECO:0007669"/>
    <property type="project" value="TreeGrafter"/>
</dbReference>
<feature type="binding site" evidence="6">
    <location>
        <position position="132"/>
    </location>
    <ligand>
        <name>substrate</name>
    </ligand>
</feature>
<protein>
    <submittedName>
        <fullName evidence="9">N-acetylglucosamine-6-phosphate deacetylase</fullName>
    </submittedName>
</protein>
<feature type="binding site" evidence="6">
    <location>
        <position position="243"/>
    </location>
    <ligand>
        <name>substrate</name>
    </ligand>
</feature>
<dbReference type="EMBL" id="SHKW01000001">
    <property type="protein sequence ID" value="RZU39713.1"/>
    <property type="molecule type" value="Genomic_DNA"/>
</dbReference>
<dbReference type="InterPro" id="IPR006680">
    <property type="entry name" value="Amidohydro-rel"/>
</dbReference>
<feature type="domain" description="Amidohydrolase-related" evidence="8">
    <location>
        <begin position="38"/>
        <end position="355"/>
    </location>
</feature>
<comment type="similarity">
    <text evidence="1 4">Belongs to the metallo-dependent hydrolases superfamily. NagA family.</text>
</comment>
<evidence type="ECO:0000256" key="4">
    <source>
        <dbReference type="PIRNR" id="PIRNR038994"/>
    </source>
</evidence>
<keyword evidence="3 4" id="KW-0378">Hydrolase</keyword>
<feature type="binding site" evidence="6">
    <location>
        <position position="219"/>
    </location>
    <ligand>
        <name>substrate</name>
    </ligand>
</feature>
<dbReference type="OrthoDB" id="9776488at2"/>
<dbReference type="PIRSF" id="PIRSF038994">
    <property type="entry name" value="NagA"/>
    <property type="match status" value="1"/>
</dbReference>
<feature type="binding site" evidence="7">
    <location>
        <position position="208"/>
    </location>
    <ligand>
        <name>Zn(2+)</name>
        <dbReference type="ChEBI" id="CHEBI:29105"/>
    </ligand>
</feature>
<evidence type="ECO:0000313" key="10">
    <source>
        <dbReference type="Proteomes" id="UP000292958"/>
    </source>
</evidence>
<sequence>MTSISGRDPLTGRTIEVVIRDGIIAAINDIRSEDPAWLSPGLIDLQINGYQGFDLNSDNLTPDIVVDLAYSVLATGVTTFLPTIITASEEKIIACLRAIAAARQLTPALQHMIPGVHVEGPHLSPEDGPRGAHPREHIRPPSIAEFDRWQQASGDLVKLVTLSPHFHEAPHYIAALHNRGILVSIGHTHASIEQIHAAVNAGATLSTHLGNGVAYSLPRHPNLLWTQLADDRLTGMFIGDGHHVPDDTLKVMLRAKSLDRAILTSDLVALGGKPPGLYETPVGGLVELSPDGRLSLSGTDFLAGSVVPLKDAVAHLAATYLSLSESLQLATQNPARVLGRISKLQVGAPGNLIRFTWERAAGIQIESVLLQGSPAGRRE</sequence>
<evidence type="ECO:0000313" key="9">
    <source>
        <dbReference type="EMBL" id="RZU39713.1"/>
    </source>
</evidence>
<dbReference type="RefSeq" id="WP_130417887.1">
    <property type="nucleotide sequence ID" value="NZ_SHKW01000001.1"/>
</dbReference>